<dbReference type="AlphaFoldDB" id="A0A8H7J1G2"/>
<feature type="region of interest" description="Disordered" evidence="5">
    <location>
        <begin position="225"/>
        <end position="252"/>
    </location>
</feature>
<feature type="region of interest" description="Disordered" evidence="5">
    <location>
        <begin position="1"/>
        <end position="39"/>
    </location>
</feature>
<dbReference type="EMBL" id="RZGK01000012">
    <property type="protein sequence ID" value="KAF9694948.1"/>
    <property type="molecule type" value="Genomic_DNA"/>
</dbReference>
<protein>
    <recommendedName>
        <fullName evidence="8">PH domain-like protein</fullName>
    </recommendedName>
</protein>
<dbReference type="Pfam" id="PF06058">
    <property type="entry name" value="DCP1"/>
    <property type="match status" value="1"/>
</dbReference>
<dbReference type="GO" id="GO:0003729">
    <property type="term" value="F:mRNA binding"/>
    <property type="evidence" value="ECO:0007669"/>
    <property type="project" value="TreeGrafter"/>
</dbReference>
<dbReference type="SUPFAM" id="SSF50729">
    <property type="entry name" value="PH domain-like"/>
    <property type="match status" value="1"/>
</dbReference>
<keyword evidence="7" id="KW-1185">Reference proteome</keyword>
<reference evidence="6" key="1">
    <citation type="submission" date="2018-12" db="EMBL/GenBank/DDBJ databases">
        <authorList>
            <person name="Syme R.A."/>
            <person name="Farfan-Caceres L."/>
            <person name="Lichtenzveig J."/>
        </authorList>
    </citation>
    <scope>NUCLEOTIDE SEQUENCE</scope>
    <source>
        <strain evidence="6">Al4</strain>
    </source>
</reference>
<comment type="subcellular location">
    <subcellularLocation>
        <location evidence="1">Cytoplasm</location>
    </subcellularLocation>
</comment>
<dbReference type="GO" id="GO:0006397">
    <property type="term" value="P:mRNA processing"/>
    <property type="evidence" value="ECO:0007669"/>
    <property type="project" value="UniProtKB-KW"/>
</dbReference>
<feature type="compositionally biased region" description="Pro residues" evidence="5">
    <location>
        <begin position="26"/>
        <end position="39"/>
    </location>
</feature>
<comment type="similarity">
    <text evidence="2">Belongs to the DCP1 family.</text>
</comment>
<dbReference type="PANTHER" id="PTHR16290:SF0">
    <property type="entry name" value="DECAPPING PROTEIN 1, ISOFORM A"/>
    <property type="match status" value="1"/>
</dbReference>
<gene>
    <name evidence="6" type="ORF">EKO04_007159</name>
</gene>
<evidence type="ECO:0000256" key="1">
    <source>
        <dbReference type="ARBA" id="ARBA00004496"/>
    </source>
</evidence>
<dbReference type="InterPro" id="IPR010334">
    <property type="entry name" value="Dcp1"/>
</dbReference>
<dbReference type="GO" id="GO:0000290">
    <property type="term" value="P:deadenylation-dependent decapping of nuclear-transcribed mRNA"/>
    <property type="evidence" value="ECO:0007669"/>
    <property type="project" value="InterPro"/>
</dbReference>
<dbReference type="CDD" id="cd13182">
    <property type="entry name" value="EVH1-like_Dcp1"/>
    <property type="match status" value="1"/>
</dbReference>
<organism evidence="6 7">
    <name type="scientific">Ascochyta lentis</name>
    <dbReference type="NCBI Taxonomy" id="205686"/>
    <lineage>
        <taxon>Eukaryota</taxon>
        <taxon>Fungi</taxon>
        <taxon>Dikarya</taxon>
        <taxon>Ascomycota</taxon>
        <taxon>Pezizomycotina</taxon>
        <taxon>Dothideomycetes</taxon>
        <taxon>Pleosporomycetidae</taxon>
        <taxon>Pleosporales</taxon>
        <taxon>Pleosporineae</taxon>
        <taxon>Didymellaceae</taxon>
        <taxon>Ascochyta</taxon>
    </lineage>
</organism>
<proteinExistence type="inferred from homology"/>
<evidence type="ECO:0008006" key="8">
    <source>
        <dbReference type="Google" id="ProtNLM"/>
    </source>
</evidence>
<evidence type="ECO:0000313" key="7">
    <source>
        <dbReference type="Proteomes" id="UP000651452"/>
    </source>
</evidence>
<dbReference type="OrthoDB" id="440673at2759"/>
<accession>A0A8H7J1G2</accession>
<dbReference type="InterPro" id="IPR011993">
    <property type="entry name" value="PH-like_dom_sf"/>
</dbReference>
<dbReference type="GO" id="GO:0008047">
    <property type="term" value="F:enzyme activator activity"/>
    <property type="evidence" value="ECO:0007669"/>
    <property type="project" value="InterPro"/>
</dbReference>
<dbReference type="GO" id="GO:0000932">
    <property type="term" value="C:P-body"/>
    <property type="evidence" value="ECO:0007669"/>
    <property type="project" value="TreeGrafter"/>
</dbReference>
<evidence type="ECO:0000256" key="2">
    <source>
        <dbReference type="ARBA" id="ARBA00008778"/>
    </source>
</evidence>
<comment type="caution">
    <text evidence="6">The sequence shown here is derived from an EMBL/GenBank/DDBJ whole genome shotgun (WGS) entry which is preliminary data.</text>
</comment>
<dbReference type="PANTHER" id="PTHR16290">
    <property type="entry name" value="TRANSCRIPTION FACTOR SMIF DECAPPING ENZYME DCP1"/>
    <property type="match status" value="1"/>
</dbReference>
<reference evidence="6" key="2">
    <citation type="submission" date="2020-09" db="EMBL/GenBank/DDBJ databases">
        <title>Reference genome assembly for Australian Ascochyta lentis isolate Al4.</title>
        <authorList>
            <person name="Lee R.C."/>
            <person name="Farfan-Caceres L.M."/>
            <person name="Debler J.W."/>
            <person name="Williams A.H."/>
            <person name="Henares B.M."/>
        </authorList>
    </citation>
    <scope>NUCLEOTIDE SEQUENCE</scope>
    <source>
        <strain evidence="6">Al4</strain>
    </source>
</reference>
<keyword evidence="3" id="KW-0963">Cytoplasm</keyword>
<dbReference type="GO" id="GO:0031087">
    <property type="term" value="P:deadenylation-independent decapping of nuclear-transcribed mRNA"/>
    <property type="evidence" value="ECO:0007669"/>
    <property type="project" value="TreeGrafter"/>
</dbReference>
<evidence type="ECO:0000256" key="4">
    <source>
        <dbReference type="ARBA" id="ARBA00022664"/>
    </source>
</evidence>
<keyword evidence="4" id="KW-0507">mRNA processing</keyword>
<evidence type="ECO:0000256" key="5">
    <source>
        <dbReference type="SAM" id="MobiDB-lite"/>
    </source>
</evidence>
<sequence>MAPHKSKARAHHPQPPPQPSDYETDAPPPAVDVPLPPPRSNEELNLSVLRRIYPELVAIEHVTPYAALYTFSLETQQWEKLGVEGTLFLCSLTPSPIAADRCSVAILNRRGLDNFYLELTSEEEMEFTDPYVILQGGDQVYGIWVFADPPPASTANCRIETADKIMKAAERARLSREGKELEGKNGVHQASEHVEAATSAPMGRQLSLRELFGQQRQQDAAFSVHNHHSQPMPPNYPQQQAYTPTPNHGMSQQDVLGQLFFNAKQNYNGLG</sequence>
<feature type="compositionally biased region" description="Polar residues" evidence="5">
    <location>
        <begin position="237"/>
        <end position="252"/>
    </location>
</feature>
<evidence type="ECO:0000256" key="3">
    <source>
        <dbReference type="ARBA" id="ARBA00022490"/>
    </source>
</evidence>
<feature type="compositionally biased region" description="Basic residues" evidence="5">
    <location>
        <begin position="1"/>
        <end position="12"/>
    </location>
</feature>
<dbReference type="Proteomes" id="UP000651452">
    <property type="component" value="Unassembled WGS sequence"/>
</dbReference>
<evidence type="ECO:0000313" key="6">
    <source>
        <dbReference type="EMBL" id="KAF9694948.1"/>
    </source>
</evidence>
<name>A0A8H7J1G2_9PLEO</name>
<dbReference type="Gene3D" id="2.30.29.30">
    <property type="entry name" value="Pleckstrin-homology domain (PH domain)/Phosphotyrosine-binding domain (PTB)"/>
    <property type="match status" value="1"/>
</dbReference>